<proteinExistence type="inferred from homology"/>
<dbReference type="AlphaFoldDB" id="A0A420ZBL3"/>
<dbReference type="Pfam" id="PF01612">
    <property type="entry name" value="DNA_pol_A_exo1"/>
    <property type="match status" value="1"/>
</dbReference>
<dbReference type="GO" id="GO:0006302">
    <property type="term" value="P:double-strand break repair"/>
    <property type="evidence" value="ECO:0007669"/>
    <property type="project" value="TreeGrafter"/>
</dbReference>
<evidence type="ECO:0000256" key="3">
    <source>
        <dbReference type="ARBA" id="ARBA00020311"/>
    </source>
</evidence>
<protein>
    <recommendedName>
        <fullName evidence="3">DNA polymerase I</fullName>
        <ecNumber evidence="2">2.7.7.7</ecNumber>
    </recommendedName>
</protein>
<dbReference type="Gene3D" id="1.10.150.20">
    <property type="entry name" value="5' to 3' exonuclease, C-terminal subdomain"/>
    <property type="match status" value="1"/>
</dbReference>
<dbReference type="GO" id="GO:0006261">
    <property type="term" value="P:DNA-templated DNA replication"/>
    <property type="evidence" value="ECO:0007669"/>
    <property type="project" value="InterPro"/>
</dbReference>
<dbReference type="Gene3D" id="3.40.470.10">
    <property type="entry name" value="Uracil-DNA glycosylase-like domain"/>
    <property type="match status" value="1"/>
</dbReference>
<dbReference type="PANTHER" id="PTHR10133:SF62">
    <property type="entry name" value="DNA POLYMERASE THETA"/>
    <property type="match status" value="1"/>
</dbReference>
<dbReference type="PRINTS" id="PR00868">
    <property type="entry name" value="DNAPOLI"/>
</dbReference>
<dbReference type="GO" id="GO:0003677">
    <property type="term" value="F:DNA binding"/>
    <property type="evidence" value="ECO:0007669"/>
    <property type="project" value="InterPro"/>
</dbReference>
<dbReference type="GO" id="GO:0008408">
    <property type="term" value="F:3'-5' exonuclease activity"/>
    <property type="evidence" value="ECO:0007669"/>
    <property type="project" value="InterPro"/>
</dbReference>
<accession>A0A420ZBL3</accession>
<gene>
    <name evidence="8" type="ORF">DRH29_04610</name>
</gene>
<dbReference type="InterPro" id="IPR002562">
    <property type="entry name" value="3'-5'_exonuclease_dom"/>
</dbReference>
<evidence type="ECO:0000259" key="5">
    <source>
        <dbReference type="SMART" id="SM00474"/>
    </source>
</evidence>
<comment type="catalytic activity">
    <reaction evidence="4">
        <text>DNA(n) + a 2'-deoxyribonucleoside 5'-triphosphate = DNA(n+1) + diphosphate</text>
        <dbReference type="Rhea" id="RHEA:22508"/>
        <dbReference type="Rhea" id="RHEA-COMP:17339"/>
        <dbReference type="Rhea" id="RHEA-COMP:17340"/>
        <dbReference type="ChEBI" id="CHEBI:33019"/>
        <dbReference type="ChEBI" id="CHEBI:61560"/>
        <dbReference type="ChEBI" id="CHEBI:173112"/>
        <dbReference type="EC" id="2.7.7.7"/>
    </reaction>
</comment>
<dbReference type="Gene3D" id="3.30.420.10">
    <property type="entry name" value="Ribonuclease H-like superfamily/Ribonuclease H"/>
    <property type="match status" value="1"/>
</dbReference>
<dbReference type="SMART" id="SM00987">
    <property type="entry name" value="UreE_C"/>
    <property type="match status" value="1"/>
</dbReference>
<evidence type="ECO:0000313" key="9">
    <source>
        <dbReference type="Proteomes" id="UP000281261"/>
    </source>
</evidence>
<dbReference type="CDD" id="cd10030">
    <property type="entry name" value="UDG-F4_TTUDGA_SPO1dp_like"/>
    <property type="match status" value="1"/>
</dbReference>
<dbReference type="Pfam" id="PF03167">
    <property type="entry name" value="UDG"/>
    <property type="match status" value="1"/>
</dbReference>
<dbReference type="SUPFAM" id="SSF52141">
    <property type="entry name" value="Uracil-DNA glycosylase-like"/>
    <property type="match status" value="1"/>
</dbReference>
<dbReference type="SMART" id="SM00474">
    <property type="entry name" value="35EXOc"/>
    <property type="match status" value="1"/>
</dbReference>
<dbReference type="Gene3D" id="3.30.70.370">
    <property type="match status" value="1"/>
</dbReference>
<dbReference type="InterPro" id="IPR005122">
    <property type="entry name" value="Uracil-DNA_glycosylase-like"/>
</dbReference>
<feature type="domain" description="3'-5' exonuclease" evidence="5">
    <location>
        <begin position="183"/>
        <end position="355"/>
    </location>
</feature>
<comment type="caution">
    <text evidence="8">The sequence shown here is derived from an EMBL/GenBank/DDBJ whole genome shotgun (WGS) entry which is preliminary data.</text>
</comment>
<dbReference type="InterPro" id="IPR043502">
    <property type="entry name" value="DNA/RNA_pol_sf"/>
</dbReference>
<dbReference type="PANTHER" id="PTHR10133">
    <property type="entry name" value="DNA POLYMERASE I"/>
    <property type="match status" value="1"/>
</dbReference>
<dbReference type="InterPro" id="IPR036397">
    <property type="entry name" value="RNaseH_sf"/>
</dbReference>
<dbReference type="SMART" id="SM00986">
    <property type="entry name" value="UDG"/>
    <property type="match status" value="1"/>
</dbReference>
<feature type="domain" description="Uracil-DNA glycosylase-like" evidence="7">
    <location>
        <begin position="20"/>
        <end position="166"/>
    </location>
</feature>
<dbReference type="EC" id="2.7.7.7" evidence="2"/>
<name>A0A420ZBL3_UNCK3</name>
<feature type="domain" description="DNA-directed DNA polymerase family A palm" evidence="6">
    <location>
        <begin position="531"/>
        <end position="703"/>
    </location>
</feature>
<sequence length="705" mass="80483">MNEWLGCQQCSLYKQGGSIPSEGPTPADLFILGQSPGSKELETKKPFVGRSGQLLNSILRRVGLDRSHIHIGNAVKCYQPSGKTISVTTSRKCGNLFLRKEIEEVKPKVIICLGTVASRFFQEKILPGSYYFDLNFNTWVIFTHHPARVLISHSLELENEIVQAFEAAKVLLQETYTLEKPDVDTITTLQDLLSMKDQILQLPILAIDCETTGLNFCKDKILTVGLSDGDRCFGILFNDLTKDILKEILESSVPKIFFHGKFDCKFLKKAGIEVQNVVFDPLLAYKVLDPASPYSNLEALSLRYVHTTFEKNKIDYDKLFQRELTPDDYNMLLERGALDAYLTYHVYRHLKPQIDREFKSLYYDLVLPACETVMGMEYQGITIDKSELKQCETWLAAQLKCLKSEINQDSRVQEYLRKVGKTELNLNSPKQISELLYKHLKLSSSTTSTSKETLDQLNIELGQSEPLLNTILKYRNLAKLKLTYCKGIWDALAESDSDRIHPTFNLSGAITGRSSCSRPNLQTIPKIVDYASDIRKVFIAPKGYYLVETDYSQMELRTLAHYSKDSKLVKFYQEDKDVHRMLASLLFKISENQVTEEQRYLTKYLDFGIIYGRGATSIAQQFKLDIEEATRIKQQFLDLIPEAVEWMNRVQEFVLQNGYVKNMFGRKIPIQFDLQDEASVARARRLAVNYPIQGAASDITYLTAV</sequence>
<dbReference type="InterPro" id="IPR036895">
    <property type="entry name" value="Uracil-DNA_glycosylase-like_sf"/>
</dbReference>
<evidence type="ECO:0000256" key="2">
    <source>
        <dbReference type="ARBA" id="ARBA00012417"/>
    </source>
</evidence>
<evidence type="ECO:0000313" key="8">
    <source>
        <dbReference type="EMBL" id="RLC36414.1"/>
    </source>
</evidence>
<dbReference type="SUPFAM" id="SSF56672">
    <property type="entry name" value="DNA/RNA polymerases"/>
    <property type="match status" value="1"/>
</dbReference>
<evidence type="ECO:0000256" key="4">
    <source>
        <dbReference type="ARBA" id="ARBA00049244"/>
    </source>
</evidence>
<dbReference type="EMBL" id="QMNG01000058">
    <property type="protein sequence ID" value="RLC36414.1"/>
    <property type="molecule type" value="Genomic_DNA"/>
</dbReference>
<comment type="similarity">
    <text evidence="1">Belongs to the DNA polymerase type-A family.</text>
</comment>
<dbReference type="Proteomes" id="UP000281261">
    <property type="component" value="Unassembled WGS sequence"/>
</dbReference>
<dbReference type="Pfam" id="PF00476">
    <property type="entry name" value="DNA_pol_A"/>
    <property type="match status" value="1"/>
</dbReference>
<dbReference type="SUPFAM" id="SSF53098">
    <property type="entry name" value="Ribonuclease H-like"/>
    <property type="match status" value="1"/>
</dbReference>
<dbReference type="InterPro" id="IPR002298">
    <property type="entry name" value="DNA_polymerase_A"/>
</dbReference>
<evidence type="ECO:0000256" key="1">
    <source>
        <dbReference type="ARBA" id="ARBA00007705"/>
    </source>
</evidence>
<dbReference type="InterPro" id="IPR012337">
    <property type="entry name" value="RNaseH-like_sf"/>
</dbReference>
<organism evidence="8 9">
    <name type="scientific">candidate division Kazan bacterium</name>
    <dbReference type="NCBI Taxonomy" id="2202143"/>
    <lineage>
        <taxon>Bacteria</taxon>
        <taxon>Bacteria division Kazan-3B-28</taxon>
    </lineage>
</organism>
<reference evidence="8 9" key="1">
    <citation type="submission" date="2018-06" db="EMBL/GenBank/DDBJ databases">
        <title>Extensive metabolic versatility and redundancy in microbially diverse, dynamic hydrothermal sediments.</title>
        <authorList>
            <person name="Dombrowski N."/>
            <person name="Teske A."/>
            <person name="Baker B.J."/>
        </authorList>
    </citation>
    <scope>NUCLEOTIDE SEQUENCE [LARGE SCALE GENOMIC DNA]</scope>
    <source>
        <strain evidence="8">B79_G16</strain>
    </source>
</reference>
<dbReference type="InterPro" id="IPR001098">
    <property type="entry name" value="DNA-dir_DNA_pol_A_palm_dom"/>
</dbReference>
<feature type="non-terminal residue" evidence="8">
    <location>
        <position position="705"/>
    </location>
</feature>
<dbReference type="FunFam" id="1.10.150.20:FF:000002">
    <property type="entry name" value="DNA polymerase I"/>
    <property type="match status" value="1"/>
</dbReference>
<evidence type="ECO:0000259" key="6">
    <source>
        <dbReference type="SMART" id="SM00482"/>
    </source>
</evidence>
<evidence type="ECO:0000259" key="7">
    <source>
        <dbReference type="SMART" id="SM00986"/>
    </source>
</evidence>
<dbReference type="GO" id="GO:0003887">
    <property type="term" value="F:DNA-directed DNA polymerase activity"/>
    <property type="evidence" value="ECO:0007669"/>
    <property type="project" value="UniProtKB-EC"/>
</dbReference>
<dbReference type="SMART" id="SM00482">
    <property type="entry name" value="POLAc"/>
    <property type="match status" value="1"/>
</dbReference>
<dbReference type="Gene3D" id="1.20.1060.10">
    <property type="entry name" value="Taq DNA Polymerase, Chain T, domain 4"/>
    <property type="match status" value="1"/>
</dbReference>